<dbReference type="EMBL" id="JBHUEA010000009">
    <property type="protein sequence ID" value="MFD1721417.1"/>
    <property type="molecule type" value="Genomic_DNA"/>
</dbReference>
<dbReference type="PRINTS" id="PR00038">
    <property type="entry name" value="HTHLUXR"/>
</dbReference>
<dbReference type="InterPro" id="IPR036388">
    <property type="entry name" value="WH-like_DNA-bd_sf"/>
</dbReference>
<feature type="domain" description="HTH luxR-type" evidence="4">
    <location>
        <begin position="121"/>
        <end position="186"/>
    </location>
</feature>
<dbReference type="SUPFAM" id="SSF46894">
    <property type="entry name" value="C-terminal effector domain of the bipartite response regulators"/>
    <property type="match status" value="1"/>
</dbReference>
<evidence type="ECO:0000256" key="3">
    <source>
        <dbReference type="ARBA" id="ARBA00023163"/>
    </source>
</evidence>
<accession>A0ABW4LE95</accession>
<comment type="caution">
    <text evidence="5">The sequence shown here is derived from an EMBL/GenBank/DDBJ whole genome shotgun (WGS) entry which is preliminary data.</text>
</comment>
<reference evidence="6" key="1">
    <citation type="journal article" date="2019" name="Int. J. Syst. Evol. Microbiol.">
        <title>The Global Catalogue of Microorganisms (GCM) 10K type strain sequencing project: providing services to taxonomists for standard genome sequencing and annotation.</title>
        <authorList>
            <consortium name="The Broad Institute Genomics Platform"/>
            <consortium name="The Broad Institute Genome Sequencing Center for Infectious Disease"/>
            <person name="Wu L."/>
            <person name="Ma J."/>
        </authorList>
    </citation>
    <scope>NUCLEOTIDE SEQUENCE [LARGE SCALE GENOMIC DNA]</scope>
    <source>
        <strain evidence="6">CGMCC 1.12471</strain>
    </source>
</reference>
<dbReference type="Pfam" id="PF00196">
    <property type="entry name" value="GerE"/>
    <property type="match status" value="1"/>
</dbReference>
<dbReference type="Proteomes" id="UP001597347">
    <property type="component" value="Unassembled WGS sequence"/>
</dbReference>
<dbReference type="SMART" id="SM00421">
    <property type="entry name" value="HTH_LUXR"/>
    <property type="match status" value="1"/>
</dbReference>
<dbReference type="InterPro" id="IPR016032">
    <property type="entry name" value="Sig_transdc_resp-reg_C-effctor"/>
</dbReference>
<dbReference type="CDD" id="cd06170">
    <property type="entry name" value="LuxR_C_like"/>
    <property type="match status" value="1"/>
</dbReference>
<proteinExistence type="predicted"/>
<dbReference type="InterPro" id="IPR000792">
    <property type="entry name" value="Tscrpt_reg_LuxR_C"/>
</dbReference>
<evidence type="ECO:0000259" key="4">
    <source>
        <dbReference type="PROSITE" id="PS50043"/>
    </source>
</evidence>
<dbReference type="PANTHER" id="PTHR44688">
    <property type="entry name" value="DNA-BINDING TRANSCRIPTIONAL ACTIVATOR DEVR_DOSR"/>
    <property type="match status" value="1"/>
</dbReference>
<sequence length="187" mass="20168">MRTVYPGIGEEGRLLLDGFLALHDAHDLTAFAGALPRVVGDVIAYDSLMLVGDLGWSAPIVPARGHRIAVRTPGAAPLLLGLMLERDRRFTARETALAALVGEHIGAAADHVRLRERARRAAPALVGLTARERQVLAQVADGRTDRDIAAALHIGARTVEKHVEHIRVKLGTRTRAEAAARWARAAR</sequence>
<keyword evidence="2" id="KW-0238">DNA-binding</keyword>
<dbReference type="RefSeq" id="WP_377933628.1">
    <property type="nucleotide sequence ID" value="NZ_JBHUEA010000009.1"/>
</dbReference>
<dbReference type="PROSITE" id="PS50043">
    <property type="entry name" value="HTH_LUXR_2"/>
    <property type="match status" value="1"/>
</dbReference>
<keyword evidence="1" id="KW-0805">Transcription regulation</keyword>
<evidence type="ECO:0000256" key="1">
    <source>
        <dbReference type="ARBA" id="ARBA00023015"/>
    </source>
</evidence>
<keyword evidence="3" id="KW-0804">Transcription</keyword>
<keyword evidence="6" id="KW-1185">Reference proteome</keyword>
<dbReference type="PANTHER" id="PTHR44688:SF16">
    <property type="entry name" value="DNA-BINDING TRANSCRIPTIONAL ACTIVATOR DEVR_DOSR"/>
    <property type="match status" value="1"/>
</dbReference>
<organism evidence="5 6">
    <name type="scientific">Amnibacterium endophyticum</name>
    <dbReference type="NCBI Taxonomy" id="2109337"/>
    <lineage>
        <taxon>Bacteria</taxon>
        <taxon>Bacillati</taxon>
        <taxon>Actinomycetota</taxon>
        <taxon>Actinomycetes</taxon>
        <taxon>Micrococcales</taxon>
        <taxon>Microbacteriaceae</taxon>
        <taxon>Amnibacterium</taxon>
    </lineage>
</organism>
<name>A0ABW4LE95_9MICO</name>
<evidence type="ECO:0000313" key="6">
    <source>
        <dbReference type="Proteomes" id="UP001597347"/>
    </source>
</evidence>
<gene>
    <name evidence="5" type="ORF">ACFSBI_07635</name>
</gene>
<evidence type="ECO:0000313" key="5">
    <source>
        <dbReference type="EMBL" id="MFD1721417.1"/>
    </source>
</evidence>
<protein>
    <submittedName>
        <fullName evidence="5">LuxR C-terminal-related transcriptional regulator</fullName>
    </submittedName>
</protein>
<evidence type="ECO:0000256" key="2">
    <source>
        <dbReference type="ARBA" id="ARBA00023125"/>
    </source>
</evidence>
<dbReference type="Gene3D" id="1.10.10.10">
    <property type="entry name" value="Winged helix-like DNA-binding domain superfamily/Winged helix DNA-binding domain"/>
    <property type="match status" value="1"/>
</dbReference>